<dbReference type="InterPro" id="IPR034154">
    <property type="entry name" value="TOPRIM_DnaG/twinkle"/>
</dbReference>
<dbReference type="GO" id="GO:0006260">
    <property type="term" value="P:DNA replication"/>
    <property type="evidence" value="ECO:0007669"/>
    <property type="project" value="InterPro"/>
</dbReference>
<dbReference type="Pfam" id="PF13148">
    <property type="entry name" value="DUF3987"/>
    <property type="match status" value="1"/>
</dbReference>
<dbReference type="InterPro" id="IPR045951">
    <property type="entry name" value="DUF6371"/>
</dbReference>
<comment type="caution">
    <text evidence="3">The sequence shown here is derived from an EMBL/GenBank/DDBJ whole genome shotgun (WGS) entry which is preliminary data.</text>
</comment>
<evidence type="ECO:0000313" key="3">
    <source>
        <dbReference type="EMBL" id="NVZ07682.1"/>
    </source>
</evidence>
<gene>
    <name evidence="3" type="ORF">HW932_00220</name>
</gene>
<dbReference type="GO" id="GO:0008270">
    <property type="term" value="F:zinc ion binding"/>
    <property type="evidence" value="ECO:0007669"/>
    <property type="project" value="InterPro"/>
</dbReference>
<evidence type="ECO:0000256" key="1">
    <source>
        <dbReference type="SAM" id="MobiDB-lite"/>
    </source>
</evidence>
<protein>
    <submittedName>
        <fullName evidence="3">DUF3987 domain-containing protein</fullName>
    </submittedName>
</protein>
<evidence type="ECO:0000313" key="4">
    <source>
        <dbReference type="Proteomes" id="UP000592294"/>
    </source>
</evidence>
<sequence length="1065" mass="116934">MNAPIPKGAAAPVVDPDRLPAEVRASIQAQAPAFDLEPPEPIAPPTPEAIRAQVETIKARDALSEAAIADAIGMKKQNFSHAKTGYRGKTLSAEQWRALQDLAEGESYPQSERETVTDPRRCRETADMFEASMDNSVTDPAPFDLAEAITQGAEISARAAELEADSDLQTDLERLAEYEHQHEPVELACFSPDEGKTADAPLVEVQASESIRDRLGEEPAPVVKPRIDIKDTATRALAASEAVCRRWLPEGKRQGHEWVSVNPTRTDQTPGSFSVNLSTGKWADFATDDKGGDLVALVAYLDGDDSQIEAARTLAEWLGAVPVVETAPKPAKAAPRPMKTRPTAHPKLGAPSAQWDYLDAEGHVLCVVMRFETETGKEFRPITQTPDGWIWKAPDEPRPLYGLDRLAARPEAPVILCEGEKAGDATALLRPDCVHIASMNGAKSPKRSDWSPLQGRRVLIWPDADQPGADFAQTAARLILEAGAQSVEVLDLSSLGVDLPQGADAADLVADGWTPEQFAERARFVAWSAEKTRRPDEQEGERHTRQTTGERGEKGEPPSGATAGAEAKAKEYPAPTPLPKLPPVPDLPLEILPNDLRGWVEDAAERARFRPDFAAVAAMSALGSVIGRQVGIRLKQKDDWTEYANVWGCVIGPPSALKSPAIQQALKPFKWLQVAADERHQAAMQGYKQDMEDFELRKNIAKKKAAKELAKDPAANVARDTTPPPEKPPERTYWTSNATAEALGVKLAENPVGLFLERDELSSLLVELEDERNATARGLYLSGWSGREGYRFDRIMRGTTYIPKFALSVFGGIQPGPLARYVRGASSGERADGLLQRFQLAVWPDPARFEYVDRHPSQAARERARLLFERADNLDAEAIGYRDQFGEDPPYVRLSPEAQGLFVEWYTDFMRHRRQVEAEGAESDPICAHFGKYPGLVGKLALILHIADDPDARAVSETTLLKALAWLDYLTPHARRIYHAVEHPETGAASLLLARVRRGELPEKFTARDIYRKGWHGLADSDAVLRACDLLQEYDWLIDVSPEWKGTGRPPAKLYAVSPAVEVAS</sequence>
<dbReference type="SUPFAM" id="SSF57783">
    <property type="entry name" value="Zinc beta-ribbon"/>
    <property type="match status" value="1"/>
</dbReference>
<dbReference type="Pfam" id="PF19898">
    <property type="entry name" value="DUF6371"/>
    <property type="match status" value="1"/>
</dbReference>
<dbReference type="Gene3D" id="3.90.580.10">
    <property type="entry name" value="Zinc finger, CHC2-type domain"/>
    <property type="match status" value="1"/>
</dbReference>
<accession>A0A850R8R6</accession>
<organism evidence="3 4">
    <name type="scientific">Allochromatium humboldtianum</name>
    <dbReference type="NCBI Taxonomy" id="504901"/>
    <lineage>
        <taxon>Bacteria</taxon>
        <taxon>Pseudomonadati</taxon>
        <taxon>Pseudomonadota</taxon>
        <taxon>Gammaproteobacteria</taxon>
        <taxon>Chromatiales</taxon>
        <taxon>Chromatiaceae</taxon>
        <taxon>Allochromatium</taxon>
    </lineage>
</organism>
<feature type="compositionally biased region" description="Low complexity" evidence="1">
    <location>
        <begin position="328"/>
        <end position="337"/>
    </location>
</feature>
<keyword evidence="4" id="KW-1185">Reference proteome</keyword>
<dbReference type="Gene3D" id="3.40.1360.10">
    <property type="match status" value="1"/>
</dbReference>
<dbReference type="CDD" id="cd01029">
    <property type="entry name" value="TOPRIM_primases"/>
    <property type="match status" value="1"/>
</dbReference>
<feature type="region of interest" description="Disordered" evidence="1">
    <location>
        <begin position="529"/>
        <end position="582"/>
    </location>
</feature>
<dbReference type="GO" id="GO:0003677">
    <property type="term" value="F:DNA binding"/>
    <property type="evidence" value="ECO:0007669"/>
    <property type="project" value="InterPro"/>
</dbReference>
<dbReference type="InterPro" id="IPR036977">
    <property type="entry name" value="DNA_primase_Znf_CHC2"/>
</dbReference>
<dbReference type="EMBL" id="JABZEO010000001">
    <property type="protein sequence ID" value="NVZ07682.1"/>
    <property type="molecule type" value="Genomic_DNA"/>
</dbReference>
<reference evidence="3 4" key="1">
    <citation type="submission" date="2020-06" db="EMBL/GenBank/DDBJ databases">
        <title>Whole-genome sequence of Allochromatium humboldtianum DSM 21881, type strain.</title>
        <authorList>
            <person name="Kyndt J.A."/>
            <person name="Meyer T.E."/>
        </authorList>
    </citation>
    <scope>NUCLEOTIDE SEQUENCE [LARGE SCALE GENOMIC DNA]</scope>
    <source>
        <strain evidence="3 4">DSM 21881</strain>
    </source>
</reference>
<feature type="compositionally biased region" description="Basic and acidic residues" evidence="1">
    <location>
        <begin position="530"/>
        <end position="556"/>
    </location>
</feature>
<feature type="domain" description="DUF6371" evidence="2">
    <location>
        <begin position="367"/>
        <end position="463"/>
    </location>
</feature>
<dbReference type="Proteomes" id="UP000592294">
    <property type="component" value="Unassembled WGS sequence"/>
</dbReference>
<dbReference type="InterPro" id="IPR025048">
    <property type="entry name" value="DUF3987"/>
</dbReference>
<feature type="region of interest" description="Disordered" evidence="1">
    <location>
        <begin position="707"/>
        <end position="732"/>
    </location>
</feature>
<feature type="region of interest" description="Disordered" evidence="1">
    <location>
        <begin position="328"/>
        <end position="347"/>
    </location>
</feature>
<dbReference type="RefSeq" id="WP_176974493.1">
    <property type="nucleotide sequence ID" value="NZ_JABZEO010000001.1"/>
</dbReference>
<evidence type="ECO:0000259" key="2">
    <source>
        <dbReference type="Pfam" id="PF19898"/>
    </source>
</evidence>
<name>A0A850R8R6_9GAMM</name>
<proteinExistence type="predicted"/>
<dbReference type="AlphaFoldDB" id="A0A850R8R6"/>